<dbReference type="InterPro" id="IPR023393">
    <property type="entry name" value="START-like_dom_sf"/>
</dbReference>
<dbReference type="CDD" id="cd08895">
    <property type="entry name" value="SRPBCC_CalC_Aha1-like_2"/>
    <property type="match status" value="1"/>
</dbReference>
<organism evidence="3 4">
    <name type="scientific">Thalassolituus maritimus</name>
    <dbReference type="NCBI Taxonomy" id="484498"/>
    <lineage>
        <taxon>Bacteria</taxon>
        <taxon>Pseudomonadati</taxon>
        <taxon>Pseudomonadota</taxon>
        <taxon>Gammaproteobacteria</taxon>
        <taxon>Oceanospirillales</taxon>
        <taxon>Oceanospirillaceae</taxon>
        <taxon>Thalassolituus</taxon>
    </lineage>
</organism>
<proteinExistence type="inferred from homology"/>
<protein>
    <submittedName>
        <fullName evidence="3">Uncharacterized conserved protein YndB, AHSA1/START domain</fullName>
    </submittedName>
</protein>
<reference evidence="4" key="1">
    <citation type="submission" date="2017-01" db="EMBL/GenBank/DDBJ databases">
        <authorList>
            <person name="Varghese N."/>
            <person name="Submissions S."/>
        </authorList>
    </citation>
    <scope>NUCLEOTIDE SEQUENCE [LARGE SCALE GENOMIC DNA]</scope>
    <source>
        <strain evidence="4">DSM 24913</strain>
    </source>
</reference>
<keyword evidence="4" id="KW-1185">Reference proteome</keyword>
<evidence type="ECO:0000313" key="3">
    <source>
        <dbReference type="EMBL" id="SIT11941.1"/>
    </source>
</evidence>
<accession>A0A1N7PMX9</accession>
<evidence type="ECO:0000259" key="2">
    <source>
        <dbReference type="Pfam" id="PF08327"/>
    </source>
</evidence>
<dbReference type="Proteomes" id="UP000185639">
    <property type="component" value="Unassembled WGS sequence"/>
</dbReference>
<dbReference type="EMBL" id="FTOH01000010">
    <property type="protein sequence ID" value="SIT11941.1"/>
    <property type="molecule type" value="Genomic_DNA"/>
</dbReference>
<evidence type="ECO:0000313" key="4">
    <source>
        <dbReference type="Proteomes" id="UP000185639"/>
    </source>
</evidence>
<evidence type="ECO:0000256" key="1">
    <source>
        <dbReference type="ARBA" id="ARBA00006817"/>
    </source>
</evidence>
<dbReference type="SUPFAM" id="SSF55961">
    <property type="entry name" value="Bet v1-like"/>
    <property type="match status" value="1"/>
</dbReference>
<dbReference type="OrthoDB" id="9786557at2"/>
<comment type="similarity">
    <text evidence="1">Belongs to the AHA1 family.</text>
</comment>
<name>A0A1N7PMX9_9GAMM</name>
<gene>
    <name evidence="3" type="ORF">SAMN05421686_110106</name>
</gene>
<dbReference type="STRING" id="484498.SAMN05421686_110106"/>
<dbReference type="Gene3D" id="3.30.530.20">
    <property type="match status" value="1"/>
</dbReference>
<sequence>MANEVHLYRVIKAPAERIYNAFVIPEALVKWNPPHGFVAKIHHMDARVGGTYKMSFINLGCGEEHSFGGTYREMIPGEKLVFDDQFDHPDLPGQMITTVTFTPVLNGTAMTVVQTGIPEAIPLEFCYAGWQESLQLLMQLVEPEIPSQFGGDA</sequence>
<dbReference type="InterPro" id="IPR013538">
    <property type="entry name" value="ASHA1/2-like_C"/>
</dbReference>
<dbReference type="Pfam" id="PF08327">
    <property type="entry name" value="AHSA1"/>
    <property type="match status" value="1"/>
</dbReference>
<feature type="domain" description="Activator of Hsp90 ATPase homologue 1/2-like C-terminal" evidence="2">
    <location>
        <begin position="12"/>
        <end position="142"/>
    </location>
</feature>
<dbReference type="RefSeq" id="WP_076517414.1">
    <property type="nucleotide sequence ID" value="NZ_FTOH01000010.1"/>
</dbReference>
<dbReference type="AlphaFoldDB" id="A0A1N7PMX9"/>